<dbReference type="CDD" id="cd05801">
    <property type="entry name" value="PGM_like3"/>
    <property type="match status" value="1"/>
</dbReference>
<dbReference type="Gene3D" id="3.40.120.10">
    <property type="entry name" value="Alpha-D-Glucose-1,6-Bisphosphate, subunit A, domain 3"/>
    <property type="match status" value="3"/>
</dbReference>
<dbReference type="Gene3D" id="3.30.310.50">
    <property type="entry name" value="Alpha-D-phosphohexomutase, C-terminal domain"/>
    <property type="match status" value="1"/>
</dbReference>
<evidence type="ECO:0000259" key="9">
    <source>
        <dbReference type="Pfam" id="PF00408"/>
    </source>
</evidence>
<feature type="domain" description="Alpha-D-phosphohexomutase C-terminal" evidence="9">
    <location>
        <begin position="505"/>
        <end position="549"/>
    </location>
</feature>
<dbReference type="Pfam" id="PF02880">
    <property type="entry name" value="PGM_PMM_III"/>
    <property type="match status" value="1"/>
</dbReference>
<dbReference type="SUPFAM" id="SSF53738">
    <property type="entry name" value="Phosphoglucomutase, first 3 domains"/>
    <property type="match status" value="3"/>
</dbReference>
<keyword evidence="6 13" id="KW-0413">Isomerase</keyword>
<keyword evidence="3" id="KW-0597">Phosphoprotein</keyword>
<evidence type="ECO:0000313" key="13">
    <source>
        <dbReference type="EMBL" id="MCW7554192.1"/>
    </source>
</evidence>
<evidence type="ECO:0000256" key="6">
    <source>
        <dbReference type="ARBA" id="ARBA00023235"/>
    </source>
</evidence>
<dbReference type="InterPro" id="IPR016066">
    <property type="entry name" value="A-D-PHexomutase_CS"/>
</dbReference>
<evidence type="ECO:0000256" key="5">
    <source>
        <dbReference type="ARBA" id="ARBA00022842"/>
    </source>
</evidence>
<evidence type="ECO:0000259" key="11">
    <source>
        <dbReference type="Pfam" id="PF02879"/>
    </source>
</evidence>
<evidence type="ECO:0000259" key="10">
    <source>
        <dbReference type="Pfam" id="PF02878"/>
    </source>
</evidence>
<evidence type="ECO:0000256" key="3">
    <source>
        <dbReference type="ARBA" id="ARBA00022553"/>
    </source>
</evidence>
<dbReference type="Pfam" id="PF00408">
    <property type="entry name" value="PGM_PMM_IV"/>
    <property type="match status" value="1"/>
</dbReference>
<comment type="caution">
    <text evidence="13">The sequence shown here is derived from an EMBL/GenBank/DDBJ whole genome shotgun (WGS) entry which is preliminary data.</text>
</comment>
<proteinExistence type="inferred from homology"/>
<dbReference type="InterPro" id="IPR036900">
    <property type="entry name" value="A-D-PHexomutase_C_sf"/>
</dbReference>
<evidence type="ECO:0000256" key="2">
    <source>
        <dbReference type="ARBA" id="ARBA00010231"/>
    </source>
</evidence>
<dbReference type="NCBIfam" id="TIGR01132">
    <property type="entry name" value="pgm"/>
    <property type="match status" value="1"/>
</dbReference>
<dbReference type="InterPro" id="IPR005845">
    <property type="entry name" value="A-D-PHexomutase_a/b/a-II"/>
</dbReference>
<dbReference type="InterPro" id="IPR005852">
    <property type="entry name" value="PGM_a-D-Glc-sp"/>
</dbReference>
<keyword evidence="5 8" id="KW-0460">Magnesium</keyword>
<evidence type="ECO:0000256" key="1">
    <source>
        <dbReference type="ARBA" id="ARBA00001946"/>
    </source>
</evidence>
<feature type="domain" description="Alpha-D-phosphohexomutase alpha/beta/alpha" evidence="12">
    <location>
        <begin position="335"/>
        <end position="455"/>
    </location>
</feature>
<keyword evidence="14" id="KW-1185">Reference proteome</keyword>
<dbReference type="InterPro" id="IPR005846">
    <property type="entry name" value="A-D-PHexomutase_a/b/a-III"/>
</dbReference>
<dbReference type="InterPro" id="IPR016055">
    <property type="entry name" value="A-D-PHexomutase_a/b/a-I/II/III"/>
</dbReference>
<dbReference type="Proteomes" id="UP001209854">
    <property type="component" value="Unassembled WGS sequence"/>
</dbReference>
<dbReference type="SUPFAM" id="SSF55957">
    <property type="entry name" value="Phosphoglucomutase, C-terminal domain"/>
    <property type="match status" value="1"/>
</dbReference>
<gene>
    <name evidence="13" type="primary">pgm</name>
    <name evidence="13" type="ORF">NX722_16505</name>
</gene>
<dbReference type="EMBL" id="JAPFCC010000001">
    <property type="protein sequence ID" value="MCW7554192.1"/>
    <property type="molecule type" value="Genomic_DNA"/>
</dbReference>
<accession>A0ABT3MXS7</accession>
<evidence type="ECO:0000256" key="4">
    <source>
        <dbReference type="ARBA" id="ARBA00022723"/>
    </source>
</evidence>
<dbReference type="InterPro" id="IPR005843">
    <property type="entry name" value="A-D-PHexomutase_C"/>
</dbReference>
<name>A0ABT3MXS7_9GAMM</name>
<dbReference type="InterPro" id="IPR005844">
    <property type="entry name" value="A-D-PHexomutase_a/b/a-I"/>
</dbReference>
<evidence type="ECO:0000256" key="8">
    <source>
        <dbReference type="RuleBase" id="RU004326"/>
    </source>
</evidence>
<evidence type="ECO:0000259" key="12">
    <source>
        <dbReference type="Pfam" id="PF02880"/>
    </source>
</evidence>
<feature type="domain" description="Alpha-D-phosphohexomutase alpha/beta/alpha" evidence="11">
    <location>
        <begin position="224"/>
        <end position="328"/>
    </location>
</feature>
<dbReference type="PROSITE" id="PS00710">
    <property type="entry name" value="PGM_PMM"/>
    <property type="match status" value="1"/>
</dbReference>
<dbReference type="PANTHER" id="PTHR45745">
    <property type="entry name" value="PHOSPHOMANNOMUTASE 45A"/>
    <property type="match status" value="1"/>
</dbReference>
<evidence type="ECO:0000256" key="7">
    <source>
        <dbReference type="NCBIfam" id="TIGR01132"/>
    </source>
</evidence>
<dbReference type="GO" id="GO:0004614">
    <property type="term" value="F:phosphoglucomutase activity"/>
    <property type="evidence" value="ECO:0007669"/>
    <property type="project" value="UniProtKB-EC"/>
</dbReference>
<dbReference type="PANTHER" id="PTHR45745:SF1">
    <property type="entry name" value="PHOSPHOGLUCOMUTASE 2B-RELATED"/>
    <property type="match status" value="1"/>
</dbReference>
<dbReference type="Pfam" id="PF02878">
    <property type="entry name" value="PGM_PMM_I"/>
    <property type="match status" value="1"/>
</dbReference>
<comment type="cofactor">
    <cofactor evidence="1">
        <name>Mg(2+)</name>
        <dbReference type="ChEBI" id="CHEBI:18420"/>
    </cofactor>
</comment>
<dbReference type="Pfam" id="PF02879">
    <property type="entry name" value="PGM_PMM_II"/>
    <property type="match status" value="1"/>
</dbReference>
<feature type="domain" description="Alpha-D-phosphohexomutase alpha/beta/alpha" evidence="10">
    <location>
        <begin position="46"/>
        <end position="193"/>
    </location>
</feature>
<sequence length="562" mass="61233">MPDFCSKSDRLLAGKIATDDILANIPRLVSDYYTISPDPAVSAQRVQFGTSGHRGTSSRATFNEAHILAVSQAICEYRRDQGITGPMFVGMDTHALSEPALISAVEVFAANQVDVRIHEGRGYTPTPVISHAIVSFNRDNNQNNDRNKNLQADGVVITPSHNPPEDGGFKYNPPHGGPAGTDVTNWVQDRANELIALGLKGVKRLTFTDALASDYVTEYDYVTPYVNDLENVVDMEAIRKAGLKIGVDPLGGSGLYFWEPIAERYGLDIELVSRKVDPTFSFMHVDKDGKIRMDCSSACSMAGLINMKDSFDIAFGNDPDFDRHGIVTRTHGLLNPNHYLAVAIDYLYRHREGWPKSARIGKTLVSSSIIGRVAEGLEREVCEVPVGFKWFVDGLTSGDLAFGGEESAGAAFLRRDGTTWCTDKDGFILALLAAEITAVTGKNPGELYDELTEKYGSPVYERLQAPADNEQKKILSGLSPDKVRAETLAGDPITAKITHASGNGAAIGGLKVETANGWFAARPSGTEAVYKIYTESFMGKEHLKQIQEEAQAMVSEVFRNAE</sequence>
<protein>
    <recommendedName>
        <fullName evidence="7">Phosphoglucomutase</fullName>
        <ecNumber evidence="7">5.4.2.2</ecNumber>
    </recommendedName>
</protein>
<organism evidence="13 14">
    <name type="scientific">Endozoicomonas gorgoniicola</name>
    <dbReference type="NCBI Taxonomy" id="1234144"/>
    <lineage>
        <taxon>Bacteria</taxon>
        <taxon>Pseudomonadati</taxon>
        <taxon>Pseudomonadota</taxon>
        <taxon>Gammaproteobacteria</taxon>
        <taxon>Oceanospirillales</taxon>
        <taxon>Endozoicomonadaceae</taxon>
        <taxon>Endozoicomonas</taxon>
    </lineage>
</organism>
<keyword evidence="4 8" id="KW-0479">Metal-binding</keyword>
<dbReference type="RefSeq" id="WP_262563927.1">
    <property type="nucleotide sequence ID" value="NZ_JAPFCC010000001.1"/>
</dbReference>
<evidence type="ECO:0000313" key="14">
    <source>
        <dbReference type="Proteomes" id="UP001209854"/>
    </source>
</evidence>
<dbReference type="EC" id="5.4.2.2" evidence="7"/>
<comment type="similarity">
    <text evidence="2 8">Belongs to the phosphohexose mutase family.</text>
</comment>
<reference evidence="13 14" key="1">
    <citation type="submission" date="2022-10" db="EMBL/GenBank/DDBJ databases">
        <title>High-quality genome sequences of two octocoral-associated bacteria, Endozoicomonas euniceicola EF212 and Endozoicomonas gorgoniicola PS125.</title>
        <authorList>
            <person name="Chiou Y.-J."/>
            <person name="Chen Y.-H."/>
        </authorList>
    </citation>
    <scope>NUCLEOTIDE SEQUENCE [LARGE SCALE GENOMIC DNA]</scope>
    <source>
        <strain evidence="13 14">PS125</strain>
    </source>
</reference>